<dbReference type="AlphaFoldDB" id="A0A0V1FCE5"/>
<sequence length="33" mass="3691">MNRRKAAKKLWVVISDVGSKCIALVAIHVNKQI</sequence>
<accession>A0A0V1FCE5</accession>
<feature type="non-terminal residue" evidence="1">
    <location>
        <position position="33"/>
    </location>
</feature>
<protein>
    <submittedName>
        <fullName evidence="1">Uncharacterized protein</fullName>
    </submittedName>
</protein>
<keyword evidence="2" id="KW-1185">Reference proteome</keyword>
<comment type="caution">
    <text evidence="1">The sequence shown here is derived from an EMBL/GenBank/DDBJ whole genome shotgun (WGS) entry which is preliminary data.</text>
</comment>
<dbReference type="Proteomes" id="UP000054805">
    <property type="component" value="Unassembled WGS sequence"/>
</dbReference>
<name>A0A0V1FCE5_TRIPS</name>
<reference evidence="1 2" key="1">
    <citation type="submission" date="2015-01" db="EMBL/GenBank/DDBJ databases">
        <title>Evolution of Trichinella species and genotypes.</title>
        <authorList>
            <person name="Korhonen P.K."/>
            <person name="Edoardo P."/>
            <person name="Giuseppe L.R."/>
            <person name="Gasser R.B."/>
        </authorList>
    </citation>
    <scope>NUCLEOTIDE SEQUENCE [LARGE SCALE GENOMIC DNA]</scope>
    <source>
        <strain evidence="1">ISS588</strain>
    </source>
</reference>
<evidence type="ECO:0000313" key="1">
    <source>
        <dbReference type="EMBL" id="KRY83773.1"/>
    </source>
</evidence>
<organism evidence="1 2">
    <name type="scientific">Trichinella pseudospiralis</name>
    <name type="common">Parasitic roundworm</name>
    <dbReference type="NCBI Taxonomy" id="6337"/>
    <lineage>
        <taxon>Eukaryota</taxon>
        <taxon>Metazoa</taxon>
        <taxon>Ecdysozoa</taxon>
        <taxon>Nematoda</taxon>
        <taxon>Enoplea</taxon>
        <taxon>Dorylaimia</taxon>
        <taxon>Trichinellida</taxon>
        <taxon>Trichinellidae</taxon>
        <taxon>Trichinella</taxon>
    </lineage>
</organism>
<proteinExistence type="predicted"/>
<dbReference type="EMBL" id="JYDS01006708">
    <property type="protein sequence ID" value="KRY83773.1"/>
    <property type="molecule type" value="Genomic_DNA"/>
</dbReference>
<evidence type="ECO:0000313" key="2">
    <source>
        <dbReference type="Proteomes" id="UP000054805"/>
    </source>
</evidence>
<gene>
    <name evidence="1" type="ORF">T4B_15587</name>
</gene>